<dbReference type="PANTHER" id="PTHR47737:SF1">
    <property type="entry name" value="GLYCINE BETAINE_PROLINE BETAINE TRANSPORT SYSTEM PERMEASE PROTEIN PROW"/>
    <property type="match status" value="1"/>
</dbReference>
<dbReference type="RefSeq" id="WP_068135194.1">
    <property type="nucleotide sequence ID" value="NZ_AP014924.1"/>
</dbReference>
<keyword evidence="3" id="KW-1003">Cell membrane</keyword>
<evidence type="ECO:0000256" key="5">
    <source>
        <dbReference type="ARBA" id="ARBA00022989"/>
    </source>
</evidence>
<dbReference type="STRING" id="1555112.LIP_1113"/>
<dbReference type="Pfam" id="PF00528">
    <property type="entry name" value="BPD_transp_1"/>
    <property type="match status" value="1"/>
</dbReference>
<dbReference type="InterPro" id="IPR000515">
    <property type="entry name" value="MetI-like"/>
</dbReference>
<dbReference type="Proteomes" id="UP000065807">
    <property type="component" value="Chromosome"/>
</dbReference>
<keyword evidence="10" id="KW-1185">Reference proteome</keyword>
<dbReference type="GO" id="GO:0031460">
    <property type="term" value="P:glycine betaine transport"/>
    <property type="evidence" value="ECO:0007669"/>
    <property type="project" value="TreeGrafter"/>
</dbReference>
<dbReference type="GO" id="GO:0015871">
    <property type="term" value="P:choline transport"/>
    <property type="evidence" value="ECO:0007669"/>
    <property type="project" value="TreeGrafter"/>
</dbReference>
<accession>A0A0K2SIQ2</accession>
<keyword evidence="5 7" id="KW-1133">Transmembrane helix</keyword>
<evidence type="ECO:0000256" key="3">
    <source>
        <dbReference type="ARBA" id="ARBA00022475"/>
    </source>
</evidence>
<dbReference type="AlphaFoldDB" id="A0A0K2SIQ2"/>
<feature type="transmembrane region" description="Helical" evidence="7">
    <location>
        <begin position="214"/>
        <end position="238"/>
    </location>
</feature>
<feature type="transmembrane region" description="Helical" evidence="7">
    <location>
        <begin position="92"/>
        <end position="115"/>
    </location>
</feature>
<dbReference type="CDD" id="cd06261">
    <property type="entry name" value="TM_PBP2"/>
    <property type="match status" value="1"/>
</dbReference>
<comment type="similarity">
    <text evidence="7">Belongs to the binding-protein-dependent transport system permease family.</text>
</comment>
<sequence length="289" mass="30352">MSGLLSVGEPVADLVQWMRGPLAPAFDAVYTIVRFLVDGLYHILLLPPPVALAVMAGAAAWLVRGRGFGLFAAAGFLLLDAMGLWRDAMSTLALVLTASLFAVSAGVPLGIWASRSRAVSGVVRPLLDFMQTMPPFVYLIPAVFFFRIGQVPGVVATVVFGMPPAIRLTELGIRQVAPEVVEAGNAFGSTSNQLLMKVQLPLALPTIMAGINQVIMLSLSMVVIAGMIGAGGLGAAVVRSLTQLDIALGFEAGLGVVILAVFLDRLTEGLASARRRRPRPIPASEPRSA</sequence>
<name>A0A0K2SIQ2_LIMPI</name>
<keyword evidence="6 7" id="KW-0472">Membrane</keyword>
<feature type="transmembrane region" description="Helical" evidence="7">
    <location>
        <begin position="244"/>
        <end position="267"/>
    </location>
</feature>
<reference evidence="10" key="2">
    <citation type="journal article" date="2016" name="Int. J. Syst. Evol. Microbiol.">
        <title>Complete genome sequence and cell structure of Limnochorda pilosa, a Gram-negative spore-former within the phylum Firmicutes.</title>
        <authorList>
            <person name="Watanabe M."/>
            <person name="Kojima H."/>
            <person name="Fukui M."/>
        </authorList>
    </citation>
    <scope>NUCLEOTIDE SEQUENCE [LARGE SCALE GENOMIC DNA]</scope>
    <source>
        <strain evidence="10">HC45</strain>
    </source>
</reference>
<dbReference type="EMBL" id="AP014924">
    <property type="protein sequence ID" value="BAS26970.1"/>
    <property type="molecule type" value="Genomic_DNA"/>
</dbReference>
<evidence type="ECO:0000313" key="9">
    <source>
        <dbReference type="EMBL" id="BAS26970.1"/>
    </source>
</evidence>
<evidence type="ECO:0000256" key="4">
    <source>
        <dbReference type="ARBA" id="ARBA00022692"/>
    </source>
</evidence>
<reference evidence="10" key="1">
    <citation type="submission" date="2015-07" db="EMBL/GenBank/DDBJ databases">
        <title>Complete genome sequence and phylogenetic analysis of Limnochorda pilosa.</title>
        <authorList>
            <person name="Watanabe M."/>
            <person name="Kojima H."/>
            <person name="Fukui M."/>
        </authorList>
    </citation>
    <scope>NUCLEOTIDE SEQUENCE [LARGE SCALE GENOMIC DNA]</scope>
    <source>
        <strain evidence="10">HC45</strain>
    </source>
</reference>
<comment type="subcellular location">
    <subcellularLocation>
        <location evidence="7">Cell membrane</location>
        <topology evidence="7">Multi-pass membrane protein</topology>
    </subcellularLocation>
    <subcellularLocation>
        <location evidence="1">Membrane</location>
        <topology evidence="1">Multi-pass membrane protein</topology>
    </subcellularLocation>
</comment>
<dbReference type="GO" id="GO:0005275">
    <property type="term" value="F:amine transmembrane transporter activity"/>
    <property type="evidence" value="ECO:0007669"/>
    <property type="project" value="TreeGrafter"/>
</dbReference>
<protein>
    <submittedName>
        <fullName evidence="9">Glycine/betaine ABC transporter permease</fullName>
    </submittedName>
</protein>
<keyword evidence="2 7" id="KW-0813">Transport</keyword>
<evidence type="ECO:0000256" key="7">
    <source>
        <dbReference type="RuleBase" id="RU363032"/>
    </source>
</evidence>
<evidence type="ECO:0000313" key="10">
    <source>
        <dbReference type="Proteomes" id="UP000065807"/>
    </source>
</evidence>
<evidence type="ECO:0000259" key="8">
    <source>
        <dbReference type="PROSITE" id="PS50928"/>
    </source>
</evidence>
<feature type="transmembrane region" description="Helical" evidence="7">
    <location>
        <begin position="68"/>
        <end position="85"/>
    </location>
</feature>
<proteinExistence type="inferred from homology"/>
<evidence type="ECO:0000256" key="2">
    <source>
        <dbReference type="ARBA" id="ARBA00022448"/>
    </source>
</evidence>
<keyword evidence="4 7" id="KW-0812">Transmembrane</keyword>
<dbReference type="GO" id="GO:0015226">
    <property type="term" value="F:carnitine transmembrane transporter activity"/>
    <property type="evidence" value="ECO:0007669"/>
    <property type="project" value="TreeGrafter"/>
</dbReference>
<feature type="domain" description="ABC transmembrane type-1" evidence="8">
    <location>
        <begin position="88"/>
        <end position="267"/>
    </location>
</feature>
<dbReference type="SUPFAM" id="SSF161098">
    <property type="entry name" value="MetI-like"/>
    <property type="match status" value="1"/>
</dbReference>
<dbReference type="GO" id="GO:0043190">
    <property type="term" value="C:ATP-binding cassette (ABC) transporter complex"/>
    <property type="evidence" value="ECO:0007669"/>
    <property type="project" value="TreeGrafter"/>
</dbReference>
<feature type="transmembrane region" description="Helical" evidence="7">
    <location>
        <begin position="40"/>
        <end position="62"/>
    </location>
</feature>
<evidence type="ECO:0000256" key="6">
    <source>
        <dbReference type="ARBA" id="ARBA00023136"/>
    </source>
</evidence>
<dbReference type="Gene3D" id="1.10.3720.10">
    <property type="entry name" value="MetI-like"/>
    <property type="match status" value="1"/>
</dbReference>
<dbReference type="FunFam" id="1.10.3720.10:FF:000001">
    <property type="entry name" value="Glycine betaine ABC transporter, permease"/>
    <property type="match status" value="1"/>
</dbReference>
<feature type="transmembrane region" description="Helical" evidence="7">
    <location>
        <begin position="135"/>
        <end position="160"/>
    </location>
</feature>
<dbReference type="PROSITE" id="PS50928">
    <property type="entry name" value="ABC_TM1"/>
    <property type="match status" value="1"/>
</dbReference>
<organism evidence="9 10">
    <name type="scientific">Limnochorda pilosa</name>
    <dbReference type="NCBI Taxonomy" id="1555112"/>
    <lineage>
        <taxon>Bacteria</taxon>
        <taxon>Bacillati</taxon>
        <taxon>Bacillota</taxon>
        <taxon>Limnochordia</taxon>
        <taxon>Limnochordales</taxon>
        <taxon>Limnochordaceae</taxon>
        <taxon>Limnochorda</taxon>
    </lineage>
</organism>
<gene>
    <name evidence="9" type="ORF">LIP_1113</name>
</gene>
<evidence type="ECO:0000256" key="1">
    <source>
        <dbReference type="ARBA" id="ARBA00004141"/>
    </source>
</evidence>
<dbReference type="InterPro" id="IPR035906">
    <property type="entry name" value="MetI-like_sf"/>
</dbReference>
<dbReference type="OrthoDB" id="9801163at2"/>
<dbReference type="KEGG" id="lpil:LIP_1113"/>
<dbReference type="PATRIC" id="fig|1555112.3.peg.1162"/>
<dbReference type="PANTHER" id="PTHR47737">
    <property type="entry name" value="GLYCINE BETAINE/PROLINE BETAINE TRANSPORT SYSTEM PERMEASE PROTEIN PROW"/>
    <property type="match status" value="1"/>
</dbReference>